<evidence type="ECO:0000313" key="2">
    <source>
        <dbReference type="Proteomes" id="UP001138768"/>
    </source>
</evidence>
<keyword evidence="2" id="KW-1185">Reference proteome</keyword>
<reference evidence="1 2" key="1">
    <citation type="journal article" date="2020" name="Microorganisms">
        <title>Osmotic Adaptation and Compatible Solute Biosynthesis of Phototrophic Bacteria as Revealed from Genome Analyses.</title>
        <authorList>
            <person name="Imhoff J.F."/>
            <person name="Rahn T."/>
            <person name="Kunzel S."/>
            <person name="Keller A."/>
            <person name="Neulinger S.C."/>
        </authorList>
    </citation>
    <scope>NUCLEOTIDE SEQUENCE [LARGE SCALE GENOMIC DNA]</scope>
    <source>
        <strain evidence="1 2">DSM 25653</strain>
    </source>
</reference>
<proteinExistence type="predicted"/>
<dbReference type="EMBL" id="NRRY01000003">
    <property type="protein sequence ID" value="MBK1617508.1"/>
    <property type="molecule type" value="Genomic_DNA"/>
</dbReference>
<accession>A0A9X0W749</accession>
<dbReference type="Proteomes" id="UP001138768">
    <property type="component" value="Unassembled WGS sequence"/>
</dbReference>
<organism evidence="1 2">
    <name type="scientific">Lamprobacter modestohalophilus</name>
    <dbReference type="NCBI Taxonomy" id="1064514"/>
    <lineage>
        <taxon>Bacteria</taxon>
        <taxon>Pseudomonadati</taxon>
        <taxon>Pseudomonadota</taxon>
        <taxon>Gammaproteobacteria</taxon>
        <taxon>Chromatiales</taxon>
        <taxon>Chromatiaceae</taxon>
        <taxon>Lamprobacter</taxon>
    </lineage>
</organism>
<sequence length="103" mass="11620">MELKLDREKFDEHQAIFIAEIVEKIRIKVQEAGLHGEALEALTASIAFSIASTIDDTSGIERDGIEVKPYLTFRTSDKELVHCGENAYTYEFVPGVLRSLFED</sequence>
<name>A0A9X0W749_9GAMM</name>
<comment type="caution">
    <text evidence="1">The sequence shown here is derived from an EMBL/GenBank/DDBJ whole genome shotgun (WGS) entry which is preliminary data.</text>
</comment>
<gene>
    <name evidence="1" type="ORF">CKO42_03370</name>
</gene>
<dbReference type="AlphaFoldDB" id="A0A9X0W749"/>
<protein>
    <submittedName>
        <fullName evidence="1">Uncharacterized protein</fullName>
    </submittedName>
</protein>
<dbReference type="RefSeq" id="WP_200238797.1">
    <property type="nucleotide sequence ID" value="NZ_NRRY01000003.1"/>
</dbReference>
<evidence type="ECO:0000313" key="1">
    <source>
        <dbReference type="EMBL" id="MBK1617508.1"/>
    </source>
</evidence>